<dbReference type="EMBL" id="CACVAZ010000005">
    <property type="protein sequence ID" value="CAA6802528.1"/>
    <property type="molecule type" value="Genomic_DNA"/>
</dbReference>
<dbReference type="PANTHER" id="PTHR46182">
    <property type="entry name" value="FI19480P1"/>
    <property type="match status" value="1"/>
</dbReference>
<feature type="non-terminal residue" evidence="3">
    <location>
        <position position="831"/>
    </location>
</feature>
<evidence type="ECO:0000259" key="2">
    <source>
        <dbReference type="PROSITE" id="PS50093"/>
    </source>
</evidence>
<organism evidence="3">
    <name type="scientific">uncultured Sulfurovum sp</name>
    <dbReference type="NCBI Taxonomy" id="269237"/>
    <lineage>
        <taxon>Bacteria</taxon>
        <taxon>Pseudomonadati</taxon>
        <taxon>Campylobacterota</taxon>
        <taxon>Epsilonproteobacteria</taxon>
        <taxon>Campylobacterales</taxon>
        <taxon>Sulfurovaceae</taxon>
        <taxon>Sulfurovum</taxon>
        <taxon>environmental samples</taxon>
    </lineage>
</organism>
<dbReference type="AlphaFoldDB" id="A0A6S6SIA3"/>
<gene>
    <name evidence="3" type="ORF">HELGO_WM28279</name>
</gene>
<feature type="domain" description="PKD" evidence="2">
    <location>
        <begin position="680"/>
        <end position="750"/>
    </location>
</feature>
<dbReference type="PANTHER" id="PTHR46182:SF2">
    <property type="entry name" value="FI19480P1"/>
    <property type="match status" value="1"/>
</dbReference>
<dbReference type="CDD" id="cd00146">
    <property type="entry name" value="PKD"/>
    <property type="match status" value="2"/>
</dbReference>
<accession>A0A6S6SIA3</accession>
<proteinExistence type="predicted"/>
<protein>
    <submittedName>
        <fullName evidence="3">Chitinase</fullName>
    </submittedName>
</protein>
<dbReference type="InterPro" id="IPR013783">
    <property type="entry name" value="Ig-like_fold"/>
</dbReference>
<dbReference type="InterPro" id="IPR029865">
    <property type="entry name" value="KIAA0319-like"/>
</dbReference>
<dbReference type="Gene3D" id="2.60.40.10">
    <property type="entry name" value="Immunoglobulins"/>
    <property type="match status" value="3"/>
</dbReference>
<dbReference type="InterPro" id="IPR000601">
    <property type="entry name" value="PKD_dom"/>
</dbReference>
<dbReference type="Pfam" id="PF18911">
    <property type="entry name" value="PKD_4"/>
    <property type="match status" value="3"/>
</dbReference>
<sequence length="831" mass="89836">MRKMFLKLSIILVLGLMGCKSSDEGKELLTQLLQVVGIPYNMVVNICQDNNSNGICNIGEVKATLKIEQGDTSEDIWEKFLLSTNGQYILENYDPTKDILMEINDDGLFSSEKNVTIPYPPKILNEEESQELSILQALKDKNFLTNIEHQEIVDNPKVRTVVDNILLENIFYNQTVLEEVNLTATNATLKNLEYMADGLQELNVTQLIENLNNCEQNQTEDCKEVIIRADDSTEINQEDALIIKETNSTENTSHNGVKDDNNKTISISDNGNITITNEERNTTSIDNNNSTSSVEEPSTSTLTEKTEKNAADGYIIKLATVATATCYKNDFTTVIGTYSSEIAVGVKGLLTFNDVALNEFCSISVPAGATIDSNNNGLLDDNDTIMSFEMKSFGNYGYISPLTTLAYEKKAKGEDISAIASMIKDFNPVTGASFIANATGVEKVKLQKLLILAEVLKTSLKDQKDIVAIDLSNVINTDASENIGDFQLNELISNIIISPAPEALFSTFIRDREEIMKELVNLIEFLEPDKIDLDMFLVNISDGGTNIEGAINASLKVPATGNIFEFPIKSDANIASVTSTLSSINDRINVLPIANAGADQTITQGDSIILDGSNSSDYDGSIRSYTWKEDDVVLSTNVSFTKSNFSRGTHTITLIVTDDDNATSSDDVQIKVEGILVNQAPIANAGIDQTVDAGTAVSFSGSGSDSDGTIASYRWTASDGTELSTLQNFSKSDLSVGTHTITLTVTDDGGLSGRDDIIITIQTPPPVNQSPIANAGIDQTVDAGTAVSFSGSGSDSDGTIASYRWTASDGTELSTLQNFSKSDLSVGTHTI</sequence>
<dbReference type="GO" id="GO:0031410">
    <property type="term" value="C:cytoplasmic vesicle"/>
    <property type="evidence" value="ECO:0007669"/>
    <property type="project" value="TreeGrafter"/>
</dbReference>
<dbReference type="SMART" id="SM00089">
    <property type="entry name" value="PKD"/>
    <property type="match status" value="2"/>
</dbReference>
<feature type="domain" description="PKD" evidence="2">
    <location>
        <begin position="770"/>
        <end position="831"/>
    </location>
</feature>
<dbReference type="InterPro" id="IPR035986">
    <property type="entry name" value="PKD_dom_sf"/>
</dbReference>
<feature type="compositionally biased region" description="Low complexity" evidence="1">
    <location>
        <begin position="270"/>
        <end position="303"/>
    </location>
</feature>
<evidence type="ECO:0000256" key="1">
    <source>
        <dbReference type="SAM" id="MobiDB-lite"/>
    </source>
</evidence>
<dbReference type="PROSITE" id="PS50093">
    <property type="entry name" value="PKD"/>
    <property type="match status" value="2"/>
</dbReference>
<feature type="region of interest" description="Disordered" evidence="1">
    <location>
        <begin position="269"/>
        <end position="305"/>
    </location>
</feature>
<name>A0A6S6SIA3_9BACT</name>
<dbReference type="SUPFAM" id="SSF49299">
    <property type="entry name" value="PKD domain"/>
    <property type="match status" value="3"/>
</dbReference>
<reference evidence="3" key="1">
    <citation type="submission" date="2020-01" db="EMBL/GenBank/DDBJ databases">
        <authorList>
            <person name="Meier V. D."/>
            <person name="Meier V D."/>
        </authorList>
    </citation>
    <scope>NUCLEOTIDE SEQUENCE</scope>
    <source>
        <strain evidence="3">HLG_WM_MAG_02</strain>
    </source>
</reference>
<dbReference type="PROSITE" id="PS51257">
    <property type="entry name" value="PROKAR_LIPOPROTEIN"/>
    <property type="match status" value="1"/>
</dbReference>
<evidence type="ECO:0000313" key="3">
    <source>
        <dbReference type="EMBL" id="CAA6802528.1"/>
    </source>
</evidence>
<dbReference type="InterPro" id="IPR022409">
    <property type="entry name" value="PKD/Chitinase_dom"/>
</dbReference>
<dbReference type="GO" id="GO:0016020">
    <property type="term" value="C:membrane"/>
    <property type="evidence" value="ECO:0007669"/>
    <property type="project" value="TreeGrafter"/>
</dbReference>